<reference evidence="2 4" key="1">
    <citation type="submission" date="2014-01" db="EMBL/GenBank/DDBJ databases">
        <title>The Genome Sequence of Klebsiella oxytoca MGH 27.</title>
        <authorList>
            <consortium name="The Broad Institute Genomics Platform"/>
            <consortium name="The Broad Institute Genome Sequencing Center for Infectious Disease"/>
            <person name="Murphy C."/>
            <person name="Cosimi L."/>
            <person name="Cerqueira G."/>
            <person name="Feldgarden M."/>
            <person name="Earl A."/>
            <person name="Hung D."/>
            <person name="Onderdonk A.B."/>
            <person name="Ferraro M.J."/>
            <person name="Hooper D."/>
            <person name="Dekker J."/>
            <person name="O'Brien T."/>
            <person name="Huang S."/>
            <person name="Quan V."/>
            <person name="Ernst C."/>
            <person name="Delaney M."/>
            <person name="DuBois A."/>
            <person name="Kim D.S."/>
            <person name="Young S.K."/>
            <person name="Zeng Q."/>
            <person name="Gargeya S."/>
            <person name="Fitzgerald M."/>
            <person name="Abouelleil A."/>
            <person name="Alvarado L."/>
            <person name="Berlin A.M."/>
            <person name="Chapman S.B."/>
            <person name="Gainer-Dewar J."/>
            <person name="Goldberg J."/>
            <person name="Gnerre S."/>
            <person name="Griggs A."/>
            <person name="Gujja S."/>
            <person name="Hansen M."/>
            <person name="Howarth C."/>
            <person name="Imamovic A."/>
            <person name="Ireland A."/>
            <person name="Larimer J."/>
            <person name="McCowan C."/>
            <person name="Murphy C."/>
            <person name="Pearson M."/>
            <person name="Poon T.W."/>
            <person name="Priest M."/>
            <person name="Roberts A."/>
            <person name="Saif S."/>
            <person name="Shea T."/>
            <person name="Sykes S."/>
            <person name="Wortman J."/>
            <person name="Nusbaum C."/>
            <person name="Birren B."/>
        </authorList>
    </citation>
    <scope>NUCLEOTIDE SEQUENCE [LARGE SCALE GENOMIC DNA]</scope>
    <source>
        <strain evidence="2 4">MGH 27</strain>
    </source>
</reference>
<accession>A0A0J2GRE0</accession>
<reference evidence="3 5" key="2">
    <citation type="submission" date="2015-06" db="EMBL/GenBank/DDBJ databases">
        <title>The Genome Sequence of None.</title>
        <authorList>
            <consortium name="The Broad Institute Genomics Platform"/>
            <consortium name="The Broad Institute Genome Sequencing Center for Infectious Disease"/>
            <person name="Earl A.M."/>
            <person name="Onderdonk A.B."/>
            <person name="Kirby J."/>
            <person name="Ferraro M.J."/>
            <person name="Huang S."/>
            <person name="Spencer M."/>
            <person name="Fodor A."/>
            <person name="Hooper D."/>
            <person name="Dekker J."/>
            <person name="O'Brien T."/>
            <person name="Quan V."/>
            <person name="Gombosev A."/>
            <person name="Delaney M."/>
            <person name="DuBois A."/>
            <person name="Ernst C."/>
            <person name="Kim D.S."/>
            <person name="Rossman W."/>
            <person name="Gohs F."/>
            <person name="Petruso H."/>
            <person name="Nozar T."/>
            <person name="Mougeot F."/>
            <person name="Manson-McGuire A."/>
            <person name="Young S."/>
            <person name="Abouelleil A."/>
            <person name="Cao P."/>
            <person name="Chapman S.B."/>
            <person name="Griggs A."/>
            <person name="Priest M."/>
            <person name="Shea T."/>
            <person name="Wortman I."/>
            <person name="Wortman J.R."/>
            <person name="Nusbaum C."/>
            <person name="Birren B."/>
        </authorList>
    </citation>
    <scope>NUCLEOTIDE SEQUENCE [LARGE SCALE GENOMIC DNA]</scope>
    <source>
        <strain evidence="3 5">MGH87</strain>
    </source>
</reference>
<protein>
    <submittedName>
        <fullName evidence="2">Uncharacterized protein</fullName>
    </submittedName>
</protein>
<feature type="transmembrane region" description="Helical" evidence="1">
    <location>
        <begin position="44"/>
        <end position="67"/>
    </location>
</feature>
<name>A0A0J2GRE0_9ENTR</name>
<evidence type="ECO:0000313" key="4">
    <source>
        <dbReference type="Proteomes" id="UP000020202"/>
    </source>
</evidence>
<keyword evidence="5" id="KW-1185">Reference proteome</keyword>
<proteinExistence type="predicted"/>
<dbReference type="EMBL" id="LEUS01000031">
    <property type="protein sequence ID" value="KLY25300.1"/>
    <property type="molecule type" value="Genomic_DNA"/>
</dbReference>
<sequence>MKGVMTMGFVTKYGSLFVPVIYWLVYLAARFIYNGLAGEYTPDFIQSISHDGVFIICSLLVFYLACLRIKDSGSEISAVLFWSVVGFHVAALVITFLICLWKGALLWDVIFFWQLGASMLLLFFMPAYLLLR</sequence>
<evidence type="ECO:0000313" key="5">
    <source>
        <dbReference type="Proteomes" id="UP000036305"/>
    </source>
</evidence>
<evidence type="ECO:0000313" key="2">
    <source>
        <dbReference type="EMBL" id="EWF80046.1"/>
    </source>
</evidence>
<dbReference type="RefSeq" id="WP_227502459.1">
    <property type="nucleotide sequence ID" value="NZ_CP151769.1"/>
</dbReference>
<organism evidence="2 4">
    <name type="scientific">Klebsiella michiganensis</name>
    <dbReference type="NCBI Taxonomy" id="1134687"/>
    <lineage>
        <taxon>Bacteria</taxon>
        <taxon>Pseudomonadati</taxon>
        <taxon>Pseudomonadota</taxon>
        <taxon>Gammaproteobacteria</taxon>
        <taxon>Enterobacterales</taxon>
        <taxon>Enterobacteriaceae</taxon>
        <taxon>Klebsiella/Raoultella group</taxon>
        <taxon>Klebsiella</taxon>
    </lineage>
</organism>
<comment type="caution">
    <text evidence="2">The sequence shown here is derived from an EMBL/GenBank/DDBJ whole genome shotgun (WGS) entry which is preliminary data.</text>
</comment>
<keyword evidence="1" id="KW-0472">Membrane</keyword>
<feature type="transmembrane region" description="Helical" evidence="1">
    <location>
        <begin position="79"/>
        <end position="104"/>
    </location>
</feature>
<keyword evidence="1" id="KW-0812">Transmembrane</keyword>
<evidence type="ECO:0000313" key="3">
    <source>
        <dbReference type="EMBL" id="KLY25300.1"/>
    </source>
</evidence>
<dbReference type="Proteomes" id="UP000020202">
    <property type="component" value="Unassembled WGS sequence"/>
</dbReference>
<feature type="transmembrane region" description="Helical" evidence="1">
    <location>
        <begin position="12"/>
        <end position="32"/>
    </location>
</feature>
<dbReference type="EMBL" id="JCNZ01000020">
    <property type="protein sequence ID" value="EWF80046.1"/>
    <property type="molecule type" value="Genomic_DNA"/>
</dbReference>
<dbReference type="AlphaFoldDB" id="A0A0J2GRE0"/>
<feature type="transmembrane region" description="Helical" evidence="1">
    <location>
        <begin position="110"/>
        <end position="131"/>
    </location>
</feature>
<dbReference type="Proteomes" id="UP000036305">
    <property type="component" value="Unassembled WGS sequence"/>
</dbReference>
<evidence type="ECO:0000256" key="1">
    <source>
        <dbReference type="SAM" id="Phobius"/>
    </source>
</evidence>
<gene>
    <name evidence="2" type="ORF">L373_05814</name>
    <name evidence="3" type="ORF">SK91_05891</name>
</gene>
<keyword evidence="1" id="KW-1133">Transmembrane helix</keyword>